<evidence type="ECO:0000256" key="2">
    <source>
        <dbReference type="SAM" id="Phobius"/>
    </source>
</evidence>
<evidence type="ECO:0000313" key="4">
    <source>
        <dbReference type="Proteomes" id="UP000310639"/>
    </source>
</evidence>
<feature type="coiled-coil region" evidence="1">
    <location>
        <begin position="4"/>
        <end position="31"/>
    </location>
</feature>
<dbReference type="OrthoDB" id="9799786at2"/>
<dbReference type="AlphaFoldDB" id="A0A4P9A3I1"/>
<dbReference type="EMBL" id="CP040004">
    <property type="protein sequence ID" value="QCT42361.1"/>
    <property type="molecule type" value="Genomic_DNA"/>
</dbReference>
<keyword evidence="1" id="KW-0175">Coiled coil</keyword>
<feature type="transmembrane region" description="Helical" evidence="2">
    <location>
        <begin position="56"/>
        <end position="75"/>
    </location>
</feature>
<accession>A0A4P9A3I1</accession>
<keyword evidence="2" id="KW-1133">Transmembrane helix</keyword>
<evidence type="ECO:0000256" key="1">
    <source>
        <dbReference type="SAM" id="Coils"/>
    </source>
</evidence>
<dbReference type="KEGG" id="nft:FBF37_02685"/>
<dbReference type="RefSeq" id="WP_138079241.1">
    <property type="nucleotide sequence ID" value="NZ_CP040004.1"/>
</dbReference>
<dbReference type="Proteomes" id="UP000310639">
    <property type="component" value="Chromosome"/>
</dbReference>
<evidence type="ECO:0000313" key="3">
    <source>
        <dbReference type="EMBL" id="QCT42361.1"/>
    </source>
</evidence>
<keyword evidence="4" id="KW-1185">Reference proteome</keyword>
<organism evidence="3 4">
    <name type="scientific">Candidatus Nanosynbacter featherlites</name>
    <dbReference type="NCBI Taxonomy" id="2572088"/>
    <lineage>
        <taxon>Bacteria</taxon>
        <taxon>Candidatus Saccharimonadota</taxon>
        <taxon>Candidatus Saccharimonadia</taxon>
        <taxon>Candidatus Nanosynbacterales</taxon>
        <taxon>Candidatus Nanosynbacteraceae</taxon>
        <taxon>Candidatus Nanosynbacter</taxon>
    </lineage>
</organism>
<keyword evidence="2" id="KW-0472">Membrane</keyword>
<sequence length="78" mass="8685">MGLFVNQNDQRSELQERIAAELREKAKASSLQEKASLDGVEDVKYLEGTKQTTTLAWAWILIVIMAAGVVGMFLMQGR</sequence>
<gene>
    <name evidence="3" type="ORF">FBF37_02685</name>
</gene>
<keyword evidence="2" id="KW-0812">Transmembrane</keyword>
<reference evidence="3 4" key="1">
    <citation type="submission" date="2019-04" db="EMBL/GenBank/DDBJ databases">
        <title>Saccharibacteria TM7 genomes.</title>
        <authorList>
            <person name="Bor B."/>
            <person name="He X."/>
            <person name="Chen T."/>
            <person name="Dewhirst F.E."/>
        </authorList>
    </citation>
    <scope>NUCLEOTIDE SEQUENCE [LARGE SCALE GENOMIC DNA]</scope>
    <source>
        <strain evidence="3 4">BB001</strain>
    </source>
</reference>
<proteinExistence type="predicted"/>
<protein>
    <submittedName>
        <fullName evidence="3">Uncharacterized protein</fullName>
    </submittedName>
</protein>
<name>A0A4P9A3I1_9BACT</name>